<comment type="caution">
    <text evidence="14">The sequence shown here is derived from an EMBL/GenBank/DDBJ whole genome shotgun (WGS) entry which is preliminary data.</text>
</comment>
<evidence type="ECO:0000256" key="4">
    <source>
        <dbReference type="ARBA" id="ARBA00011738"/>
    </source>
</evidence>
<gene>
    <name evidence="14" type="ORF">QE412_002638</name>
</gene>
<sequence>MSTAARHIRRVVAAACGVALAVTLTACAGGSGEASGDGGTTDIRFIQEWPVADGFWIPWLVAKDQGFYEEAGLNVDIMTPPNTSATMQYLGTQQADLAFTTSVDIVTARSQGVPVVGIGTYGTNNNWGLMTTSGEPIKPDELSGKLIGTYNDAWSNAQLSIMLGSVGKTINDVTLVTADSSTVPLLVDGKVDAITGITNAEGSELQSLGKDYSISYSKDYGAPDAPVLMLAGNSQWLDEHPDAASAFMTATIRGLNWARQNPDKAVDIFMAAYPDAQSLDFTTLQWEATSALFGDAGVEVTADDLKQSPETWQSLVDVAVTYGLIDQSIPVSDLYTNSALGE</sequence>
<name>A0ABU0TX26_MICTR</name>
<protein>
    <recommendedName>
        <fullName evidence="10">Thiamine pyrimidine synthase</fullName>
    </recommendedName>
</protein>
<dbReference type="PROSITE" id="PS51257">
    <property type="entry name" value="PROKAR_LIPOPROTEIN"/>
    <property type="match status" value="1"/>
</dbReference>
<evidence type="ECO:0000256" key="6">
    <source>
        <dbReference type="ARBA" id="ARBA00022723"/>
    </source>
</evidence>
<dbReference type="RefSeq" id="WP_307484501.1">
    <property type="nucleotide sequence ID" value="NZ_JAUTBF010000001.1"/>
</dbReference>
<feature type="domain" description="SsuA/THI5-like" evidence="13">
    <location>
        <begin position="57"/>
        <end position="265"/>
    </location>
</feature>
<keyword evidence="15" id="KW-1185">Reference proteome</keyword>
<evidence type="ECO:0000256" key="10">
    <source>
        <dbReference type="ARBA" id="ARBA00033171"/>
    </source>
</evidence>
<feature type="signal peptide" evidence="12">
    <location>
        <begin position="1"/>
        <end position="28"/>
    </location>
</feature>
<evidence type="ECO:0000313" key="15">
    <source>
        <dbReference type="Proteomes" id="UP001226691"/>
    </source>
</evidence>
<comment type="function">
    <text evidence="1">Responsible for the formation of the pyrimidine heterocycle in the thiamine biosynthesis pathway. Catalyzes the formation of hydroxymethylpyrimidine phosphate (HMP-P) from histidine and pyridoxal phosphate (PLP). The protein uses PLP and the active site histidine to form HMP-P, generating an inactive enzyme. The enzyme can only undergo a single turnover, which suggests it is a suicide enzyme.</text>
</comment>
<evidence type="ECO:0000313" key="14">
    <source>
        <dbReference type="EMBL" id="MDQ1124065.1"/>
    </source>
</evidence>
<comment type="catalytic activity">
    <reaction evidence="11">
        <text>N(6)-(pyridoxal phosphate)-L-lysyl-[4-amino-5-hydroxymethyl-2-methylpyrimidine phosphate synthase] + L-histidyl-[4-amino-5-hydroxymethyl-2-methylpyrimidine phosphate synthase] + 2 Fe(3+) + 4 H2O = L-lysyl-[4-amino-5-hydroxymethyl-2-methylpyrimidine phosphate synthase] + (2S)-2-amino-5-hydroxy-4-oxopentanoyl-[4-amino-5-hydroxymethyl-2-methylpyrimidine phosphate synthase] + 4-amino-2-methyl-5-(phosphooxymethyl)pyrimidine + 3-oxopropanoate + 2 Fe(2+) + 2 H(+)</text>
        <dbReference type="Rhea" id="RHEA:65756"/>
        <dbReference type="Rhea" id="RHEA-COMP:16892"/>
        <dbReference type="Rhea" id="RHEA-COMP:16893"/>
        <dbReference type="Rhea" id="RHEA-COMP:16894"/>
        <dbReference type="Rhea" id="RHEA-COMP:16895"/>
        <dbReference type="ChEBI" id="CHEBI:15377"/>
        <dbReference type="ChEBI" id="CHEBI:15378"/>
        <dbReference type="ChEBI" id="CHEBI:29033"/>
        <dbReference type="ChEBI" id="CHEBI:29034"/>
        <dbReference type="ChEBI" id="CHEBI:29969"/>
        <dbReference type="ChEBI" id="CHEBI:29979"/>
        <dbReference type="ChEBI" id="CHEBI:33190"/>
        <dbReference type="ChEBI" id="CHEBI:58354"/>
        <dbReference type="ChEBI" id="CHEBI:143915"/>
        <dbReference type="ChEBI" id="CHEBI:157692"/>
    </reaction>
    <physiologicalReaction direction="left-to-right" evidence="11">
        <dbReference type="Rhea" id="RHEA:65757"/>
    </physiologicalReaction>
</comment>
<evidence type="ECO:0000256" key="9">
    <source>
        <dbReference type="ARBA" id="ARBA00023004"/>
    </source>
</evidence>
<proteinExistence type="inferred from homology"/>
<keyword evidence="12" id="KW-0732">Signal</keyword>
<organism evidence="14 15">
    <name type="scientific">Microbacterium trichothecenolyticum</name>
    <name type="common">Aureobacterium trichothecenolyticum</name>
    <dbReference type="NCBI Taxonomy" id="69370"/>
    <lineage>
        <taxon>Bacteria</taxon>
        <taxon>Bacillati</taxon>
        <taxon>Actinomycetota</taxon>
        <taxon>Actinomycetes</taxon>
        <taxon>Micrococcales</taxon>
        <taxon>Microbacteriaceae</taxon>
        <taxon>Microbacterium</taxon>
    </lineage>
</organism>
<comment type="subunit">
    <text evidence="4">Homodimer.</text>
</comment>
<keyword evidence="9" id="KW-0408">Iron</keyword>
<keyword evidence="6" id="KW-0479">Metal-binding</keyword>
<comment type="pathway">
    <text evidence="2">Cofactor biosynthesis; thiamine diphosphate biosynthesis.</text>
</comment>
<evidence type="ECO:0000256" key="3">
    <source>
        <dbReference type="ARBA" id="ARBA00009406"/>
    </source>
</evidence>
<dbReference type="Gene3D" id="3.40.190.10">
    <property type="entry name" value="Periplasmic binding protein-like II"/>
    <property type="match status" value="2"/>
</dbReference>
<evidence type="ECO:0000256" key="7">
    <source>
        <dbReference type="ARBA" id="ARBA00022898"/>
    </source>
</evidence>
<dbReference type="InterPro" id="IPR015168">
    <property type="entry name" value="SsuA/THI5"/>
</dbReference>
<dbReference type="PANTHER" id="PTHR31528:SF1">
    <property type="entry name" value="4-AMINO-5-HYDROXYMETHYL-2-METHYLPYRIMIDINE PHOSPHATE SYNTHASE THI11-RELATED"/>
    <property type="match status" value="1"/>
</dbReference>
<keyword evidence="5" id="KW-0808">Transferase</keyword>
<feature type="chain" id="PRO_5046589004" description="Thiamine pyrimidine synthase" evidence="12">
    <location>
        <begin position="29"/>
        <end position="342"/>
    </location>
</feature>
<evidence type="ECO:0000256" key="8">
    <source>
        <dbReference type="ARBA" id="ARBA00022977"/>
    </source>
</evidence>
<comment type="similarity">
    <text evidence="3">Belongs to the NMT1/THI5 family.</text>
</comment>
<keyword evidence="8" id="KW-0784">Thiamine biosynthesis</keyword>
<accession>A0ABU0TX26</accession>
<evidence type="ECO:0000256" key="12">
    <source>
        <dbReference type="SAM" id="SignalP"/>
    </source>
</evidence>
<evidence type="ECO:0000259" key="13">
    <source>
        <dbReference type="Pfam" id="PF09084"/>
    </source>
</evidence>
<dbReference type="EMBL" id="JAUTBF010000001">
    <property type="protein sequence ID" value="MDQ1124065.1"/>
    <property type="molecule type" value="Genomic_DNA"/>
</dbReference>
<dbReference type="SUPFAM" id="SSF53850">
    <property type="entry name" value="Periplasmic binding protein-like II"/>
    <property type="match status" value="1"/>
</dbReference>
<dbReference type="Proteomes" id="UP001226691">
    <property type="component" value="Unassembled WGS sequence"/>
</dbReference>
<dbReference type="Pfam" id="PF09084">
    <property type="entry name" value="NMT1"/>
    <property type="match status" value="1"/>
</dbReference>
<evidence type="ECO:0000256" key="1">
    <source>
        <dbReference type="ARBA" id="ARBA00003469"/>
    </source>
</evidence>
<evidence type="ECO:0000256" key="5">
    <source>
        <dbReference type="ARBA" id="ARBA00022679"/>
    </source>
</evidence>
<evidence type="ECO:0000256" key="2">
    <source>
        <dbReference type="ARBA" id="ARBA00004948"/>
    </source>
</evidence>
<reference evidence="14 15" key="1">
    <citation type="submission" date="2023-07" db="EMBL/GenBank/DDBJ databases">
        <title>Functional and genomic diversity of the sorghum phyllosphere microbiome.</title>
        <authorList>
            <person name="Shade A."/>
        </authorList>
    </citation>
    <scope>NUCLEOTIDE SEQUENCE [LARGE SCALE GENOMIC DNA]</scope>
    <source>
        <strain evidence="14 15">SORGH_AS_1207</strain>
    </source>
</reference>
<keyword evidence="7" id="KW-0663">Pyridoxal phosphate</keyword>
<dbReference type="InterPro" id="IPR027939">
    <property type="entry name" value="NMT1/THI5"/>
</dbReference>
<evidence type="ECO:0000256" key="11">
    <source>
        <dbReference type="ARBA" id="ARBA00048179"/>
    </source>
</evidence>
<dbReference type="PANTHER" id="PTHR31528">
    <property type="entry name" value="4-AMINO-5-HYDROXYMETHYL-2-METHYLPYRIMIDINE PHOSPHATE SYNTHASE THI11-RELATED"/>
    <property type="match status" value="1"/>
</dbReference>